<keyword evidence="2" id="KW-1185">Reference proteome</keyword>
<evidence type="ECO:0000313" key="1">
    <source>
        <dbReference type="EMBL" id="GAA4083926.1"/>
    </source>
</evidence>
<accession>A0ABP7WAE6</accession>
<dbReference type="InterPro" id="IPR013024">
    <property type="entry name" value="GGCT-like"/>
</dbReference>
<gene>
    <name evidence="1" type="ORF">GCM10022392_00790</name>
</gene>
<dbReference type="CDD" id="cd06661">
    <property type="entry name" value="GGCT_like"/>
    <property type="match status" value="1"/>
</dbReference>
<dbReference type="RefSeq" id="WP_345100203.1">
    <property type="nucleotide sequence ID" value="NZ_BAABCV010000001.1"/>
</dbReference>
<evidence type="ECO:0008006" key="3">
    <source>
        <dbReference type="Google" id="ProtNLM"/>
    </source>
</evidence>
<reference evidence="2" key="1">
    <citation type="journal article" date="2019" name="Int. J. Syst. Evol. Microbiol.">
        <title>The Global Catalogue of Microorganisms (GCM) 10K type strain sequencing project: providing services to taxonomists for standard genome sequencing and annotation.</title>
        <authorList>
            <consortium name="The Broad Institute Genomics Platform"/>
            <consortium name="The Broad Institute Genome Sequencing Center for Infectious Disease"/>
            <person name="Wu L."/>
            <person name="Ma J."/>
        </authorList>
    </citation>
    <scope>NUCLEOTIDE SEQUENCE [LARGE SCALE GENOMIC DNA]</scope>
    <source>
        <strain evidence="2">JCM 17085</strain>
    </source>
</reference>
<proteinExistence type="predicted"/>
<protein>
    <recommendedName>
        <fullName evidence="3">AIG2 family protein</fullName>
    </recommendedName>
</protein>
<dbReference type="EMBL" id="BAABCV010000001">
    <property type="protein sequence ID" value="GAA4083926.1"/>
    <property type="molecule type" value="Genomic_DNA"/>
</dbReference>
<comment type="caution">
    <text evidence="1">The sequence shown here is derived from an EMBL/GenBank/DDBJ whole genome shotgun (WGS) entry which is preliminary data.</text>
</comment>
<evidence type="ECO:0000313" key="2">
    <source>
        <dbReference type="Proteomes" id="UP001500841"/>
    </source>
</evidence>
<dbReference type="Proteomes" id="UP001500841">
    <property type="component" value="Unassembled WGS sequence"/>
</dbReference>
<name>A0ABP7WAE6_9SPHI</name>
<sequence length="165" mass="18892">MILFAYAGNMNIEKFARTVPSAKKIGVAKLPGYNFVFNSTGDDESAKANVTKAFELDAMVWGLLIELDDEERSNFHDPMWSSALKLETVRCFDMADNIYHAEVFVTQPHAITTHLLPYDWYHAKILKLATDAGLPKSYINQIKLMPCKIDPDEKRRQRRLNNLLK</sequence>
<organism evidence="1 2">
    <name type="scientific">Mucilaginibacter panaciglaebae</name>
    <dbReference type="NCBI Taxonomy" id="502331"/>
    <lineage>
        <taxon>Bacteria</taxon>
        <taxon>Pseudomonadati</taxon>
        <taxon>Bacteroidota</taxon>
        <taxon>Sphingobacteriia</taxon>
        <taxon>Sphingobacteriales</taxon>
        <taxon>Sphingobacteriaceae</taxon>
        <taxon>Mucilaginibacter</taxon>
    </lineage>
</organism>
<dbReference type="Gene3D" id="3.10.490.10">
    <property type="entry name" value="Gamma-glutamyl cyclotransferase-like"/>
    <property type="match status" value="1"/>
</dbReference>